<keyword evidence="3" id="KW-0067">ATP-binding</keyword>
<dbReference type="AlphaFoldDB" id="A0A510USK9"/>
<evidence type="ECO:0000256" key="2">
    <source>
        <dbReference type="ARBA" id="ARBA00022741"/>
    </source>
</evidence>
<protein>
    <submittedName>
        <fullName evidence="6">ABC transporter</fullName>
    </submittedName>
</protein>
<dbReference type="InterPro" id="IPR003593">
    <property type="entry name" value="AAA+_ATPase"/>
</dbReference>
<feature type="domain" description="ABC transporter" evidence="5">
    <location>
        <begin position="340"/>
        <end position="552"/>
    </location>
</feature>
<dbReference type="InterPro" id="IPR027417">
    <property type="entry name" value="P-loop_NTPase"/>
</dbReference>
<reference evidence="6 7" key="1">
    <citation type="submission" date="2019-07" db="EMBL/GenBank/DDBJ databases">
        <title>Whole genome shotgun sequence of Cellulomonas persica NBRC 101101.</title>
        <authorList>
            <person name="Hosoyama A."/>
            <person name="Uohara A."/>
            <person name="Ohji S."/>
            <person name="Ichikawa N."/>
        </authorList>
    </citation>
    <scope>NUCLEOTIDE SEQUENCE [LARGE SCALE GENOMIC DNA]</scope>
    <source>
        <strain evidence="6 7">NBRC 101101</strain>
    </source>
</reference>
<feature type="coiled-coil region" evidence="4">
    <location>
        <begin position="238"/>
        <end position="272"/>
    </location>
</feature>
<dbReference type="GO" id="GO:0016887">
    <property type="term" value="F:ATP hydrolysis activity"/>
    <property type="evidence" value="ECO:0007669"/>
    <property type="project" value="InterPro"/>
</dbReference>
<dbReference type="InterPro" id="IPR003439">
    <property type="entry name" value="ABC_transporter-like_ATP-bd"/>
</dbReference>
<feature type="domain" description="ABC transporter" evidence="5">
    <location>
        <begin position="17"/>
        <end position="249"/>
    </location>
</feature>
<evidence type="ECO:0000256" key="3">
    <source>
        <dbReference type="ARBA" id="ARBA00022840"/>
    </source>
</evidence>
<keyword evidence="4" id="KW-0175">Coiled coil</keyword>
<dbReference type="EMBL" id="BJUA01000001">
    <property type="protein sequence ID" value="GEK16451.1"/>
    <property type="molecule type" value="Genomic_DNA"/>
</dbReference>
<keyword evidence="1" id="KW-0677">Repeat</keyword>
<proteinExistence type="predicted"/>
<evidence type="ECO:0000313" key="6">
    <source>
        <dbReference type="EMBL" id="GEK16451.1"/>
    </source>
</evidence>
<dbReference type="SUPFAM" id="SSF52540">
    <property type="entry name" value="P-loop containing nucleoside triphosphate hydrolases"/>
    <property type="match status" value="2"/>
</dbReference>
<dbReference type="PANTHER" id="PTHR19211">
    <property type="entry name" value="ATP-BINDING TRANSPORT PROTEIN-RELATED"/>
    <property type="match status" value="1"/>
</dbReference>
<dbReference type="GO" id="GO:0005524">
    <property type="term" value="F:ATP binding"/>
    <property type="evidence" value="ECO:0007669"/>
    <property type="project" value="UniProtKB-KW"/>
</dbReference>
<evidence type="ECO:0000256" key="4">
    <source>
        <dbReference type="SAM" id="Coils"/>
    </source>
</evidence>
<evidence type="ECO:0000256" key="1">
    <source>
        <dbReference type="ARBA" id="ARBA00022737"/>
    </source>
</evidence>
<keyword evidence="7" id="KW-1185">Reference proteome</keyword>
<dbReference type="Proteomes" id="UP000321386">
    <property type="component" value="Unassembled WGS sequence"/>
</dbReference>
<comment type="caution">
    <text evidence="6">The sequence shown here is derived from an EMBL/GenBank/DDBJ whole genome shotgun (WGS) entry which is preliminary data.</text>
</comment>
<evidence type="ECO:0000313" key="7">
    <source>
        <dbReference type="Proteomes" id="UP000321386"/>
    </source>
</evidence>
<dbReference type="Gene3D" id="3.40.50.300">
    <property type="entry name" value="P-loop containing nucleotide triphosphate hydrolases"/>
    <property type="match status" value="2"/>
</dbReference>
<dbReference type="FunFam" id="3.40.50.300:FF:001320">
    <property type="entry name" value="Heme ABC transporter ATP-binding protein"/>
    <property type="match status" value="1"/>
</dbReference>
<dbReference type="RefSeq" id="WP_146804762.1">
    <property type="nucleotide sequence ID" value="NZ_BJUA01000001.1"/>
</dbReference>
<gene>
    <name evidence="6" type="ORF">CPE01_01840</name>
</gene>
<name>A0A510USK9_9CELL</name>
<accession>A0A510USK9</accession>
<dbReference type="PROSITE" id="PS50893">
    <property type="entry name" value="ABC_TRANSPORTER_2"/>
    <property type="match status" value="2"/>
</dbReference>
<organism evidence="6 7">
    <name type="scientific">Cellulomonas persica</name>
    <dbReference type="NCBI Taxonomy" id="76861"/>
    <lineage>
        <taxon>Bacteria</taxon>
        <taxon>Bacillati</taxon>
        <taxon>Actinomycetota</taxon>
        <taxon>Actinomycetes</taxon>
        <taxon>Micrococcales</taxon>
        <taxon>Cellulomonadaceae</taxon>
        <taxon>Cellulomonas</taxon>
    </lineage>
</organism>
<evidence type="ECO:0000259" key="5">
    <source>
        <dbReference type="PROSITE" id="PS50893"/>
    </source>
</evidence>
<keyword evidence="2" id="KW-0547">Nucleotide-binding</keyword>
<dbReference type="OrthoDB" id="4797497at2"/>
<dbReference type="InterPro" id="IPR050611">
    <property type="entry name" value="ABCF"/>
</dbReference>
<dbReference type="Pfam" id="PF00005">
    <property type="entry name" value="ABC_tran"/>
    <property type="match status" value="2"/>
</dbReference>
<dbReference type="CDD" id="cd03221">
    <property type="entry name" value="ABCF_EF-3"/>
    <property type="match status" value="1"/>
</dbReference>
<dbReference type="PANTHER" id="PTHR19211:SF6">
    <property type="entry name" value="BLL7188 PROTEIN"/>
    <property type="match status" value="1"/>
</dbReference>
<sequence length="557" mass="58840">MSTPSSSPARAAARPSVTFTDVTLVRDDGTVTLADVTGSFGPGRTGLVGANGSGKSTLLRLAAGLLEPTSGSVVAAGEVALLPQHVTLDATATVADLLGVGATLASLRAIESGDVAEHHFEVVDDDWDVEARAADALHPLGLGAADLDRSVATLSGGEAMLVAVAGLRLRRAAVTLLDEPTNNLDRAARAALREVVRSWPGALVVVSHDTALLEEMDETAELYAHRLSVHGGPYSSWRAQLETEQAAAAQAARTAEQQVKVERRQRIEAETKLARRARQGRAMALNAKAAPIVLHAWAAKAEVTAGRHRRLMDDKMSSARAAADEAAARVRDDESVHLELGDPDVPRSRRIAELPGSSAGAGTVVVQGPERVGLVGANGVGKTTLLELLVHGSVRDADARGVPIDAARVRLLTDRVGYLPQRSWHLDDDASALQLVAAAAPSVPTRELRNRLARLLLRGDTVHRPVRTLSGGERFRVALARLLLADPPPQLLVLDEPTNDLDLTTVDQLVGALAAYRGALLVVSHDDAFLARLGLDRVLELDRAGDLHEIELPAPAR</sequence>
<dbReference type="SMART" id="SM00382">
    <property type="entry name" value="AAA"/>
    <property type="match status" value="2"/>
</dbReference>